<keyword evidence="2" id="KW-1003">Cell membrane</keyword>
<dbReference type="Proteomes" id="UP000295164">
    <property type="component" value="Unassembled WGS sequence"/>
</dbReference>
<keyword evidence="3 6" id="KW-0812">Transmembrane</keyword>
<evidence type="ECO:0000313" key="8">
    <source>
        <dbReference type="Proteomes" id="UP000295164"/>
    </source>
</evidence>
<reference evidence="7 8" key="1">
    <citation type="submission" date="2019-03" db="EMBL/GenBank/DDBJ databases">
        <authorList>
            <person name="Kim M.K.M."/>
        </authorList>
    </citation>
    <scope>NUCLEOTIDE SEQUENCE [LARGE SCALE GENOMIC DNA]</scope>
    <source>
        <strain evidence="7 8">17J68-15</strain>
    </source>
</reference>
<name>A0A4R4E9M1_9BACT</name>
<organism evidence="7 8">
    <name type="scientific">Flaviaesturariibacter aridisoli</name>
    <dbReference type="NCBI Taxonomy" id="2545761"/>
    <lineage>
        <taxon>Bacteria</taxon>
        <taxon>Pseudomonadati</taxon>
        <taxon>Bacteroidota</taxon>
        <taxon>Chitinophagia</taxon>
        <taxon>Chitinophagales</taxon>
        <taxon>Chitinophagaceae</taxon>
        <taxon>Flaviaestuariibacter</taxon>
    </lineage>
</organism>
<evidence type="ECO:0008006" key="9">
    <source>
        <dbReference type="Google" id="ProtNLM"/>
    </source>
</evidence>
<keyword evidence="8" id="KW-1185">Reference proteome</keyword>
<sequence>MRLGKISKKFSNYFLGPLLFAWLSWSIWRALHQQQHLAASWEALKTGFGAGYLLLLLLLMFCNWGLEAIKWRILVAPVQRISFVQSFKAVLSGVSFSISTPNRIGEYLGRMLYLPEGRRLKIIALTLVGSLAQLLVTLWAGCFAFFALRDRLIDGGLLHPLAYQFGVFGLLFICSILTLFYFNVGGLEKWLESALRKASWLPLVTALQEFGMQRLGLLLLLSVIRYAVFVIQYLLAFRLFSVTVSLLPAVGVMSLVFLALAVIPSVVLLEVGIRGEVSLKLIGLFSANSLGILLTSVTIWLINLVIPALAGSILILGIKLFKQRYEET</sequence>
<dbReference type="InterPro" id="IPR022791">
    <property type="entry name" value="L-PG_synthase/AglD"/>
</dbReference>
<evidence type="ECO:0000256" key="2">
    <source>
        <dbReference type="ARBA" id="ARBA00022475"/>
    </source>
</evidence>
<feature type="transmembrane region" description="Helical" evidence="6">
    <location>
        <begin position="122"/>
        <end position="149"/>
    </location>
</feature>
<keyword evidence="5 6" id="KW-0472">Membrane</keyword>
<gene>
    <name evidence="7" type="ORF">E0486_00420</name>
</gene>
<dbReference type="GO" id="GO:0005886">
    <property type="term" value="C:plasma membrane"/>
    <property type="evidence" value="ECO:0007669"/>
    <property type="project" value="UniProtKB-SubCell"/>
</dbReference>
<keyword evidence="4 6" id="KW-1133">Transmembrane helix</keyword>
<evidence type="ECO:0000256" key="1">
    <source>
        <dbReference type="ARBA" id="ARBA00004651"/>
    </source>
</evidence>
<dbReference type="OrthoDB" id="1121314at2"/>
<evidence type="ECO:0000256" key="3">
    <source>
        <dbReference type="ARBA" id="ARBA00022692"/>
    </source>
</evidence>
<accession>A0A4R4E9M1</accession>
<protein>
    <recommendedName>
        <fullName evidence="9">Flippase-like domain-containing protein</fullName>
    </recommendedName>
</protein>
<feature type="transmembrane region" description="Helical" evidence="6">
    <location>
        <begin position="281"/>
        <end position="299"/>
    </location>
</feature>
<evidence type="ECO:0000256" key="4">
    <source>
        <dbReference type="ARBA" id="ARBA00022989"/>
    </source>
</evidence>
<feature type="transmembrane region" description="Helical" evidence="6">
    <location>
        <begin position="305"/>
        <end position="321"/>
    </location>
</feature>
<evidence type="ECO:0000256" key="5">
    <source>
        <dbReference type="ARBA" id="ARBA00023136"/>
    </source>
</evidence>
<feature type="transmembrane region" description="Helical" evidence="6">
    <location>
        <begin position="48"/>
        <end position="66"/>
    </location>
</feature>
<proteinExistence type="predicted"/>
<feature type="transmembrane region" description="Helical" evidence="6">
    <location>
        <begin position="12"/>
        <end position="28"/>
    </location>
</feature>
<feature type="transmembrane region" description="Helical" evidence="6">
    <location>
        <begin position="217"/>
        <end position="240"/>
    </location>
</feature>
<feature type="transmembrane region" description="Helical" evidence="6">
    <location>
        <begin position="161"/>
        <end position="182"/>
    </location>
</feature>
<evidence type="ECO:0000256" key="6">
    <source>
        <dbReference type="SAM" id="Phobius"/>
    </source>
</evidence>
<comment type="subcellular location">
    <subcellularLocation>
        <location evidence="1">Cell membrane</location>
        <topology evidence="1">Multi-pass membrane protein</topology>
    </subcellularLocation>
</comment>
<comment type="caution">
    <text evidence="7">The sequence shown here is derived from an EMBL/GenBank/DDBJ whole genome shotgun (WGS) entry which is preliminary data.</text>
</comment>
<feature type="transmembrane region" description="Helical" evidence="6">
    <location>
        <begin position="246"/>
        <end position="269"/>
    </location>
</feature>
<evidence type="ECO:0000313" key="7">
    <source>
        <dbReference type="EMBL" id="TCZ74801.1"/>
    </source>
</evidence>
<dbReference type="Pfam" id="PF03706">
    <property type="entry name" value="LPG_synthase_TM"/>
    <property type="match status" value="1"/>
</dbReference>
<dbReference type="AlphaFoldDB" id="A0A4R4E9M1"/>
<dbReference type="EMBL" id="SKFH01000001">
    <property type="protein sequence ID" value="TCZ74801.1"/>
    <property type="molecule type" value="Genomic_DNA"/>
</dbReference>